<sequence>MESDEPSDAVSNKTTFTSTMGYTKGTVASRYANVKIVVEIQIDPQENGASIHNILIDQANASVQQASAVSIGNSPLQVPNSNNKPVPPISGMRCVRLESSVQHLSRPVLTQVLHRQRRVPLAVAHCLRLGGGLQWHSVLSNYLCVSSPELIILRNALSTPHAQKNSPTQYNNTQKIYIPVGIRTTSRSFSILVFFGLSNAVDGTSFLADGVISSILPLPLKEIAHWWHLPHGTIGTQEKRHR</sequence>
<keyword evidence="2" id="KW-1185">Reference proteome</keyword>
<protein>
    <submittedName>
        <fullName evidence="1">Uncharacterized protein</fullName>
    </submittedName>
</protein>
<dbReference type="Proteomes" id="UP000252139">
    <property type="component" value="Unassembled WGS sequence"/>
</dbReference>
<name>A0A367JH07_RHIAZ</name>
<proteinExistence type="predicted"/>
<dbReference type="EMBL" id="PJQL01001326">
    <property type="protein sequence ID" value="RCH89224.1"/>
    <property type="molecule type" value="Genomic_DNA"/>
</dbReference>
<comment type="caution">
    <text evidence="1">The sequence shown here is derived from an EMBL/GenBank/DDBJ whole genome shotgun (WGS) entry which is preliminary data.</text>
</comment>
<evidence type="ECO:0000313" key="1">
    <source>
        <dbReference type="EMBL" id="RCH89224.1"/>
    </source>
</evidence>
<dbReference type="OrthoDB" id="10590822at2759"/>
<organism evidence="1 2">
    <name type="scientific">Rhizopus azygosporus</name>
    <name type="common">Rhizopus microsporus var. azygosporus</name>
    <dbReference type="NCBI Taxonomy" id="86630"/>
    <lineage>
        <taxon>Eukaryota</taxon>
        <taxon>Fungi</taxon>
        <taxon>Fungi incertae sedis</taxon>
        <taxon>Mucoromycota</taxon>
        <taxon>Mucoromycotina</taxon>
        <taxon>Mucoromycetes</taxon>
        <taxon>Mucorales</taxon>
        <taxon>Mucorineae</taxon>
        <taxon>Rhizopodaceae</taxon>
        <taxon>Rhizopus</taxon>
    </lineage>
</organism>
<gene>
    <name evidence="1" type="ORF">CU097_003926</name>
</gene>
<evidence type="ECO:0000313" key="2">
    <source>
        <dbReference type="Proteomes" id="UP000252139"/>
    </source>
</evidence>
<reference evidence="1 2" key="1">
    <citation type="journal article" date="2018" name="G3 (Bethesda)">
        <title>Phylogenetic and Phylogenomic Definition of Rhizopus Species.</title>
        <authorList>
            <person name="Gryganskyi A.P."/>
            <person name="Golan J."/>
            <person name="Dolatabadi S."/>
            <person name="Mondo S."/>
            <person name="Robb S."/>
            <person name="Idnurm A."/>
            <person name="Muszewska A."/>
            <person name="Steczkiewicz K."/>
            <person name="Masonjones S."/>
            <person name="Liao H.L."/>
            <person name="Gajdeczka M.T."/>
            <person name="Anike F."/>
            <person name="Vuek A."/>
            <person name="Anishchenko I.M."/>
            <person name="Voigt K."/>
            <person name="de Hoog G.S."/>
            <person name="Smith M.E."/>
            <person name="Heitman J."/>
            <person name="Vilgalys R."/>
            <person name="Stajich J.E."/>
        </authorList>
    </citation>
    <scope>NUCLEOTIDE SEQUENCE [LARGE SCALE GENOMIC DNA]</scope>
    <source>
        <strain evidence="1 2">CBS 357.93</strain>
    </source>
</reference>
<accession>A0A367JH07</accession>
<dbReference type="AlphaFoldDB" id="A0A367JH07"/>